<evidence type="ECO:0000313" key="4">
    <source>
        <dbReference type="Proteomes" id="UP000030944"/>
    </source>
</evidence>
<dbReference type="PANTHER" id="PTHR30244">
    <property type="entry name" value="TRANSAMINASE"/>
    <property type="match status" value="1"/>
</dbReference>
<reference evidence="3" key="3">
    <citation type="submission" date="2016-05" db="EMBL/GenBank/DDBJ databases">
        <authorList>
            <person name="Lavstsen T."/>
            <person name="Jespersen J.S."/>
        </authorList>
    </citation>
    <scope>NUCLEOTIDE SEQUENCE [LARGE SCALE GENOMIC DNA]</scope>
    <source>
        <strain evidence="3">U25</strain>
    </source>
</reference>
<reference evidence="2 4" key="1">
    <citation type="journal article" date="2015" name="Proc. Natl. Acad. Sci. U.S.A.">
        <title>Genomic and proteomic characterization of "Candidatus Nitrosopelagicus brevis": An ammonia-oxidizing archaeon from the open ocean.</title>
        <authorList>
            <person name="Santoro A.E."/>
            <person name="Dupont C.L."/>
            <person name="Richter R.A."/>
            <person name="Craig M.T."/>
            <person name="Carini P."/>
            <person name="McIlvin M.R."/>
            <person name="Yang Y."/>
            <person name="Orsi W.D."/>
            <person name="Moran D.M."/>
            <person name="Saito M.A."/>
        </authorList>
    </citation>
    <scope>NUCLEOTIDE SEQUENCE [LARGE SCALE GENOMIC DNA]</scope>
    <source>
        <strain evidence="2">CN25</strain>
        <strain evidence="4">V2</strain>
    </source>
</reference>
<dbReference type="EMBL" id="CP007026">
    <property type="protein sequence ID" value="AJA92765.1"/>
    <property type="molecule type" value="Genomic_DNA"/>
</dbReference>
<dbReference type="Proteomes" id="UP000030944">
    <property type="component" value="Chromosome"/>
</dbReference>
<dbReference type="GO" id="GO:0000271">
    <property type="term" value="P:polysaccharide biosynthetic process"/>
    <property type="evidence" value="ECO:0007669"/>
    <property type="project" value="TreeGrafter"/>
</dbReference>
<dbReference type="STRING" id="1410606.T478_0150"/>
<dbReference type="AlphaFoldDB" id="A0A0A7V7W7"/>
<reference evidence="3 5" key="4">
    <citation type="submission" date="2018-04" db="EMBL/GenBank/DDBJ databases">
        <title>Transcriptomics of ammonia oxidizing archaea.</title>
        <authorList>
            <person name="Carini P."/>
        </authorList>
    </citation>
    <scope>NUCLEOTIDE SEQUENCE [LARGE SCALE GENOMIC DNA]</scope>
    <source>
        <strain evidence="3 5">U25</strain>
    </source>
</reference>
<reference evidence="5" key="2">
    <citation type="submission" date="2016-05" db="EMBL/GenBank/DDBJ databases">
        <authorList>
            <person name="Dupont C."/>
            <person name="Santoro A."/>
        </authorList>
    </citation>
    <scope>NUCLEOTIDE SEQUENCE [LARGE SCALE GENOMIC DNA]</scope>
    <source>
        <strain evidence="5">U25</strain>
    </source>
</reference>
<dbReference type="EMBL" id="LXWN01000002">
    <property type="protein sequence ID" value="PTL87408.1"/>
    <property type="molecule type" value="Genomic_DNA"/>
</dbReference>
<evidence type="ECO:0000256" key="1">
    <source>
        <dbReference type="RuleBase" id="RU004508"/>
    </source>
</evidence>
<dbReference type="HOGENOM" id="CLU_820403_0_0_2"/>
<keyword evidence="1" id="KW-0663">Pyridoxal phosphate</keyword>
<dbReference type="OrthoDB" id="10355at2157"/>
<organism evidence="2 4">
    <name type="scientific">Candidatus Nitrosopelagicus brevis</name>
    <dbReference type="NCBI Taxonomy" id="1410606"/>
    <lineage>
        <taxon>Archaea</taxon>
        <taxon>Nitrososphaerota</taxon>
    </lineage>
</organism>
<dbReference type="InterPro" id="IPR015424">
    <property type="entry name" value="PyrdxlP-dep_Trfase"/>
</dbReference>
<evidence type="ECO:0000313" key="3">
    <source>
        <dbReference type="EMBL" id="PTL87408.1"/>
    </source>
</evidence>
<dbReference type="GeneID" id="24816048"/>
<dbReference type="GO" id="GO:0008483">
    <property type="term" value="F:transaminase activity"/>
    <property type="evidence" value="ECO:0007669"/>
    <property type="project" value="UniProtKB-KW"/>
</dbReference>
<proteinExistence type="inferred from homology"/>
<comment type="similarity">
    <text evidence="1">Belongs to the DegT/DnrJ/EryC1 family.</text>
</comment>
<keyword evidence="2" id="KW-0032">Aminotransferase</keyword>
<protein>
    <submittedName>
        <fullName evidence="2">DegT/DnrJ/EryC1/StrS aminotransferase family protein</fullName>
    </submittedName>
</protein>
<dbReference type="Gene3D" id="3.40.640.10">
    <property type="entry name" value="Type I PLP-dependent aspartate aminotransferase-like (Major domain)"/>
    <property type="match status" value="2"/>
</dbReference>
<accession>A0A0A7V7W7</accession>
<dbReference type="InterPro" id="IPR000653">
    <property type="entry name" value="DegT/StrS_aminotransferase"/>
</dbReference>
<dbReference type="GO" id="GO:0030170">
    <property type="term" value="F:pyridoxal phosphate binding"/>
    <property type="evidence" value="ECO:0007669"/>
    <property type="project" value="TreeGrafter"/>
</dbReference>
<dbReference type="InterPro" id="IPR015421">
    <property type="entry name" value="PyrdxlP-dep_Trfase_major"/>
</dbReference>
<dbReference type="RefSeq" id="WP_048104406.1">
    <property type="nucleotide sequence ID" value="NZ_CP007026.1"/>
</dbReference>
<dbReference type="KEGG" id="nbv:T478_0150"/>
<dbReference type="PANTHER" id="PTHR30244:SF34">
    <property type="entry name" value="DTDP-4-AMINO-4,6-DIDEOXYGALACTOSE TRANSAMINASE"/>
    <property type="match status" value="1"/>
</dbReference>
<evidence type="ECO:0000313" key="5">
    <source>
        <dbReference type="Proteomes" id="UP000241022"/>
    </source>
</evidence>
<sequence length="338" mass="38986">MKEKFIPQFIPYWDEYEKKQVNKILNADYLNEHKTVREFERKFSEFVGARYCITCTSGTTALYLGLKSLTEKNNFKSINIPDYAGIFSAYATIQTNVKPILVDVGKNGSISNNNKLNFTVHSNGRLGSKSNIEDCAQAISHHTKNSISCYSFASTKHITTGGQGGAVCCDDKETFDILSRLKDLGRNDRQKLKPMSDNFEFWGFNSKFTEVQAAFGLAQLKKLPSRLKRLKKMYKTISEELKNENVEFFEEEPTWYIDMLVKKPDVFLERLKNLGIQGRRFYKPLHKQPYFRKNFPSKKDFKNSNNLYSRGIWLPSTTNLTDADVNRIIKSIKLVLHS</sequence>
<dbReference type="Proteomes" id="UP000241022">
    <property type="component" value="Unassembled WGS sequence"/>
</dbReference>
<dbReference type="PIRSF" id="PIRSF000390">
    <property type="entry name" value="PLP_StrS"/>
    <property type="match status" value="1"/>
</dbReference>
<dbReference type="SUPFAM" id="SSF53383">
    <property type="entry name" value="PLP-dependent transferases"/>
    <property type="match status" value="1"/>
</dbReference>
<evidence type="ECO:0000313" key="2">
    <source>
        <dbReference type="EMBL" id="AJA92765.1"/>
    </source>
</evidence>
<dbReference type="Pfam" id="PF01041">
    <property type="entry name" value="DegT_DnrJ_EryC1"/>
    <property type="match status" value="2"/>
</dbReference>
<name>A0A0A7V7W7_9ARCH</name>
<keyword evidence="2" id="KW-0808">Transferase</keyword>
<gene>
    <name evidence="3" type="ORF">A7X95_05815</name>
    <name evidence="2" type="ORF">T478_0150</name>
</gene>
<keyword evidence="5" id="KW-1185">Reference proteome</keyword>